<proteinExistence type="predicted"/>
<reference evidence="3" key="1">
    <citation type="submission" date="2023-07" db="EMBL/GenBank/DDBJ databases">
        <title>Black Yeasts Isolated from many extreme environments.</title>
        <authorList>
            <person name="Coleine C."/>
            <person name="Stajich J.E."/>
            <person name="Selbmann L."/>
        </authorList>
    </citation>
    <scope>NUCLEOTIDE SEQUENCE</scope>
    <source>
        <strain evidence="3">CCFEE 5485</strain>
    </source>
</reference>
<feature type="compositionally biased region" description="Basic and acidic residues" evidence="2">
    <location>
        <begin position="469"/>
        <end position="478"/>
    </location>
</feature>
<feature type="compositionally biased region" description="Low complexity" evidence="2">
    <location>
        <begin position="132"/>
        <end position="155"/>
    </location>
</feature>
<dbReference type="AlphaFoldDB" id="A0AAE0WM96"/>
<accession>A0AAE0WM96</accession>
<feature type="region of interest" description="Disordered" evidence="2">
    <location>
        <begin position="457"/>
        <end position="478"/>
    </location>
</feature>
<protein>
    <submittedName>
        <fullName evidence="3">Uncharacterized protein</fullName>
    </submittedName>
</protein>
<gene>
    <name evidence="3" type="ORF">LTR78_005793</name>
</gene>
<name>A0AAE0WM96_9PEZI</name>
<feature type="region of interest" description="Disordered" evidence="2">
    <location>
        <begin position="261"/>
        <end position="292"/>
    </location>
</feature>
<evidence type="ECO:0000313" key="4">
    <source>
        <dbReference type="Proteomes" id="UP001274830"/>
    </source>
</evidence>
<evidence type="ECO:0000256" key="2">
    <source>
        <dbReference type="SAM" id="MobiDB-lite"/>
    </source>
</evidence>
<evidence type="ECO:0000313" key="3">
    <source>
        <dbReference type="EMBL" id="KAK3674324.1"/>
    </source>
</evidence>
<keyword evidence="4" id="KW-1185">Reference proteome</keyword>
<comment type="caution">
    <text evidence="3">The sequence shown here is derived from an EMBL/GenBank/DDBJ whole genome shotgun (WGS) entry which is preliminary data.</text>
</comment>
<dbReference type="Proteomes" id="UP001274830">
    <property type="component" value="Unassembled WGS sequence"/>
</dbReference>
<organism evidence="3 4">
    <name type="scientific">Recurvomyces mirabilis</name>
    <dbReference type="NCBI Taxonomy" id="574656"/>
    <lineage>
        <taxon>Eukaryota</taxon>
        <taxon>Fungi</taxon>
        <taxon>Dikarya</taxon>
        <taxon>Ascomycota</taxon>
        <taxon>Pezizomycotina</taxon>
        <taxon>Dothideomycetes</taxon>
        <taxon>Dothideomycetidae</taxon>
        <taxon>Mycosphaerellales</taxon>
        <taxon>Teratosphaeriaceae</taxon>
        <taxon>Recurvomyces</taxon>
    </lineage>
</organism>
<evidence type="ECO:0000256" key="1">
    <source>
        <dbReference type="SAM" id="Coils"/>
    </source>
</evidence>
<feature type="region of interest" description="Disordered" evidence="2">
    <location>
        <begin position="126"/>
        <end position="161"/>
    </location>
</feature>
<sequence>MLSQHPRGVAQRYHDSQDAYCHQVLLLSSEETEDSLDAKLHQEASELGIDMGLLGSTLDLTSDSTPKRMDAFRTSQESVGSRASQSTGFMSTFSETSREQHPPAERTLYRTPISFRDYDAFVARGRGQDGHSFSSSPPTTPSQSAFSLPLSSPRSSPKRHFRRIRGLSSLRNGWNSSSTSIAEGCPHCPQDSQSQRRAVHKLPCGHRVCTQSLRVTIKATTDGKLGKAPSCCNMPIPGSLVEHVTTQTEQTALLERLEQRDEAISLPRSTSSEERPTEAVGQARATTTESRPVSADLKVDAVMTKMQDDLQELANVTRDHDATFLNQVHSDQCDSHILWIRNLRAELTAEHESIRKQMHERRESALQELLETQAAAMAEAEDKQVKAEANMRLIHEQARRDNATALKHMEAYCAGVFSTGELHGRPVTDQDLAELEKTRQVRQNMDARQESAINVLRGEQSRRMKSRGQRQEKEEQELQRVQKKEEVDLEQQLGSELAQLEELLGDKTKRLRGRWRLQTAIFVRKAKTSLDVMVNECSPSIGWPSCGPVAEIGPEAGMHDTMGQRGFTTGIAMHSTA</sequence>
<feature type="coiled-coil region" evidence="1">
    <location>
        <begin position="363"/>
        <end position="397"/>
    </location>
</feature>
<keyword evidence="1" id="KW-0175">Coiled coil</keyword>
<dbReference type="EMBL" id="JAUTXT010000020">
    <property type="protein sequence ID" value="KAK3674324.1"/>
    <property type="molecule type" value="Genomic_DNA"/>
</dbReference>